<evidence type="ECO:0000313" key="1">
    <source>
        <dbReference type="EMBL" id="PWS26975.1"/>
    </source>
</evidence>
<proteinExistence type="predicted"/>
<dbReference type="AlphaFoldDB" id="A0A317EKT0"/>
<reference evidence="1 2" key="1">
    <citation type="submission" date="2018-05" db="EMBL/GenBank/DDBJ databases">
        <title>Pedobacter paludis sp. nov., isolated from wetland soil.</title>
        <authorList>
            <person name="Zhang Y."/>
            <person name="Wang G."/>
        </authorList>
    </citation>
    <scope>NUCLEOTIDE SEQUENCE [LARGE SCALE GENOMIC DNA]</scope>
    <source>
        <strain evidence="1 2">KCTC22721</strain>
    </source>
</reference>
<name>A0A317EKT0_9SPHI</name>
<gene>
    <name evidence="1" type="ORF">DHW03_13225</name>
</gene>
<keyword evidence="2" id="KW-1185">Reference proteome</keyword>
<dbReference type="EMBL" id="QGNZ01000003">
    <property type="protein sequence ID" value="PWS26975.1"/>
    <property type="molecule type" value="Genomic_DNA"/>
</dbReference>
<accession>A0A317EKT0</accession>
<sequence length="59" mass="6573">MNVRITSGTPAPLNAIVPMKNRELPLLSGLRTNFFTLNNLPSKPQPFKVATKGPQKIWK</sequence>
<protein>
    <submittedName>
        <fullName evidence="1">Uncharacterized protein</fullName>
    </submittedName>
</protein>
<comment type="caution">
    <text evidence="1">The sequence shown here is derived from an EMBL/GenBank/DDBJ whole genome shotgun (WGS) entry which is preliminary data.</text>
</comment>
<evidence type="ECO:0000313" key="2">
    <source>
        <dbReference type="Proteomes" id="UP000245379"/>
    </source>
</evidence>
<dbReference type="Proteomes" id="UP000245379">
    <property type="component" value="Unassembled WGS sequence"/>
</dbReference>
<organism evidence="1 2">
    <name type="scientific">Pedobacter yonginense</name>
    <dbReference type="NCBI Taxonomy" id="651869"/>
    <lineage>
        <taxon>Bacteria</taxon>
        <taxon>Pseudomonadati</taxon>
        <taxon>Bacteroidota</taxon>
        <taxon>Sphingobacteriia</taxon>
        <taxon>Sphingobacteriales</taxon>
        <taxon>Sphingobacteriaceae</taxon>
        <taxon>Pedobacter</taxon>
    </lineage>
</organism>